<evidence type="ECO:0000256" key="6">
    <source>
        <dbReference type="ARBA" id="ARBA00023268"/>
    </source>
</evidence>
<gene>
    <name evidence="11" type="primary">LOC100902525</name>
</gene>
<dbReference type="AlphaFoldDB" id="A0AAJ7SJT0"/>
<dbReference type="InterPro" id="IPR001584">
    <property type="entry name" value="Integrase_cat-core"/>
</dbReference>
<dbReference type="FunFam" id="3.30.420.10:FF:000063">
    <property type="entry name" value="Retrovirus-related Pol polyprotein from transposon 297-like Protein"/>
    <property type="match status" value="1"/>
</dbReference>
<evidence type="ECO:0000256" key="7">
    <source>
        <dbReference type="SAM" id="MobiDB-lite"/>
    </source>
</evidence>
<dbReference type="InterPro" id="IPR041588">
    <property type="entry name" value="Integrase_H2C2"/>
</dbReference>
<dbReference type="SUPFAM" id="SSF56672">
    <property type="entry name" value="DNA/RNA polymerases"/>
    <property type="match status" value="1"/>
</dbReference>
<dbReference type="GeneID" id="100902525"/>
<feature type="compositionally biased region" description="Basic and acidic residues" evidence="7">
    <location>
        <begin position="1095"/>
        <end position="1106"/>
    </location>
</feature>
<dbReference type="GO" id="GO:0003964">
    <property type="term" value="F:RNA-directed DNA polymerase activity"/>
    <property type="evidence" value="ECO:0007669"/>
    <property type="project" value="UniProtKB-EC"/>
</dbReference>
<dbReference type="InterPro" id="IPR000477">
    <property type="entry name" value="RT_dom"/>
</dbReference>
<evidence type="ECO:0000313" key="10">
    <source>
        <dbReference type="Proteomes" id="UP000694867"/>
    </source>
</evidence>
<keyword evidence="5" id="KW-0255">Endonuclease</keyword>
<protein>
    <recommendedName>
        <fullName evidence="1">RNA-directed DNA polymerase</fullName>
        <ecNumber evidence="1">2.7.7.49</ecNumber>
    </recommendedName>
</protein>
<dbReference type="InterPro" id="IPR036397">
    <property type="entry name" value="RNaseH_sf"/>
</dbReference>
<accession>A0AAJ7SJT0</accession>
<dbReference type="GO" id="GO:0004519">
    <property type="term" value="F:endonuclease activity"/>
    <property type="evidence" value="ECO:0007669"/>
    <property type="project" value="UniProtKB-KW"/>
</dbReference>
<feature type="domain" description="Integrase catalytic" evidence="9">
    <location>
        <begin position="727"/>
        <end position="880"/>
    </location>
</feature>
<dbReference type="PROSITE" id="PS50994">
    <property type="entry name" value="INTEGRASE"/>
    <property type="match status" value="1"/>
</dbReference>
<dbReference type="Pfam" id="PF17921">
    <property type="entry name" value="Integrase_H2C2"/>
    <property type="match status" value="1"/>
</dbReference>
<evidence type="ECO:0000313" key="11">
    <source>
        <dbReference type="RefSeq" id="XP_028969202.1"/>
    </source>
</evidence>
<dbReference type="EC" id="2.7.7.49" evidence="1"/>
<keyword evidence="2" id="KW-0808">Transferase</keyword>
<dbReference type="FunFam" id="3.30.70.270:FF:000020">
    <property type="entry name" value="Transposon Tf2-6 polyprotein-like Protein"/>
    <property type="match status" value="1"/>
</dbReference>
<dbReference type="Proteomes" id="UP000694867">
    <property type="component" value="Unplaced"/>
</dbReference>
<evidence type="ECO:0000256" key="5">
    <source>
        <dbReference type="ARBA" id="ARBA00022759"/>
    </source>
</evidence>
<dbReference type="GO" id="GO:0003676">
    <property type="term" value="F:nucleic acid binding"/>
    <property type="evidence" value="ECO:0007669"/>
    <property type="project" value="InterPro"/>
</dbReference>
<dbReference type="PANTHER" id="PTHR37984:SF5">
    <property type="entry name" value="PROTEIN NYNRIN-LIKE"/>
    <property type="match status" value="1"/>
</dbReference>
<feature type="compositionally biased region" description="Polar residues" evidence="7">
    <location>
        <begin position="1054"/>
        <end position="1063"/>
    </location>
</feature>
<proteinExistence type="predicted"/>
<evidence type="ECO:0000259" key="8">
    <source>
        <dbReference type="PROSITE" id="PS50878"/>
    </source>
</evidence>
<dbReference type="Gene3D" id="2.40.70.10">
    <property type="entry name" value="Acid Proteases"/>
    <property type="match status" value="1"/>
</dbReference>
<reference evidence="11" key="1">
    <citation type="submission" date="2025-08" db="UniProtKB">
        <authorList>
            <consortium name="RefSeq"/>
        </authorList>
    </citation>
    <scope>IDENTIFICATION</scope>
</reference>
<dbReference type="GO" id="GO:0015074">
    <property type="term" value="P:DNA integration"/>
    <property type="evidence" value="ECO:0007669"/>
    <property type="project" value="InterPro"/>
</dbReference>
<feature type="compositionally biased region" description="Basic and acidic residues" evidence="7">
    <location>
        <begin position="1065"/>
        <end position="1075"/>
    </location>
</feature>
<dbReference type="Gene3D" id="3.30.70.270">
    <property type="match status" value="2"/>
</dbReference>
<dbReference type="PANTHER" id="PTHR37984">
    <property type="entry name" value="PROTEIN CBG26694"/>
    <property type="match status" value="1"/>
</dbReference>
<evidence type="ECO:0000256" key="3">
    <source>
        <dbReference type="ARBA" id="ARBA00022695"/>
    </source>
</evidence>
<dbReference type="SUPFAM" id="SSF50630">
    <property type="entry name" value="Acid proteases"/>
    <property type="match status" value="1"/>
</dbReference>
<dbReference type="InterPro" id="IPR043128">
    <property type="entry name" value="Rev_trsase/Diguanyl_cyclase"/>
</dbReference>
<dbReference type="Gene3D" id="3.10.10.10">
    <property type="entry name" value="HIV Type 1 Reverse Transcriptase, subunit A, domain 1"/>
    <property type="match status" value="1"/>
</dbReference>
<dbReference type="Gene3D" id="1.10.340.70">
    <property type="match status" value="1"/>
</dbReference>
<dbReference type="SUPFAM" id="SSF53098">
    <property type="entry name" value="Ribonuclease H-like"/>
    <property type="match status" value="1"/>
</dbReference>
<keyword evidence="4" id="KW-0540">Nuclease</keyword>
<dbReference type="RefSeq" id="XP_028969202.1">
    <property type="nucleotide sequence ID" value="XM_029113369.1"/>
</dbReference>
<dbReference type="CDD" id="cd01647">
    <property type="entry name" value="RT_LTR"/>
    <property type="match status" value="1"/>
</dbReference>
<sequence length="1192" mass="134388">MAIDTGAEVTLINRKTYKLLGKPVLRPAAQKLTVANGTTLETAGILSCQVDLEGSQFTGDCYVTDNCSLLGLDWMKHEKNGQILNPKLISRRITTVQENQSNSEDSDTGLRDKIQKRFPSIVDGKLGKCTKYEAKITLKKSSTPIFKKARPVAYAILPAIAAEIERLESTGVIEKVNSSAFAAPVVVVRKSSGGIRLCADYSTGLNTAIEDDNYPLPTAEDIFSTLNGGTWFSKIDLSEAYLQIPVDAESQKLLTINTPKGLYRMKRLPFGIKTAPSIFQRLMDTLVADLEGTTAYLDDIIVTSKTKAEHENRILKLFGRLAEFGLKAQLNKCSFMKSQIQYLGFILSKEGRKPDPERIQPIVALQKPTNISQLRAFLGMITFYNNFVPDMAELREPLNKLLKKNTPFVWNNDCEKAFEKAKTILQSDLLLTHFNPNLPIIVSADASSYGLGCVIFHRFPDGSVKAVQHAARSLTETERKYAQIEKEALALVFAVRKFHKYLYGRKFTLNTDHKPLITIFKQGSGISAHAANRLQRWALILLDYTFDIQYKKTTDFGEADALSRLISIRQTDSNEEDKVIARVEKEIQAELQTSINRMPITAEQVRQESKKCSLLQAAMDHVSTGQWPKLTKENDLFNLYSRKDNLSIVDGCLIYNNRVVIPRTLKENILITLHEGHPGIARMKTLAREYVFWNNLDKDIEDLVRRCDQCQRAGKMPKKVPLEPWPDTGKPWKRVHADFAGPMKGVYYLIIVDSFSKWPEVLPTKKITAEATIELLDEVCSRYGYPEELVTDNGLQFAASTTKDFCVQRGIKQIFTAPYNPMSNGQAERFVDTFKRSFKKMAEEEGTPGQKIRTILRTYRSTPNRTINDKTPAELFVGRKLRSRMDLLRPSSAAKINSINAPGPSYRARMKNDFDRHQGAVTKTFEPEDWVYATQFRNNKTSWVPGVVKRRTGAVNYEVDIAGDLARKHANQLKKRDTRNSPSIMEIEEATLKREATESFFGIPDPKREKDTTLVQPRRPETPATGHPSTRQREPENSSALTAENPVEGLGDQPQCSGWSGTRNGFRDIGHRTSDRAPISPEEQATTRKKRSVLSHREDKTREATHQKTWKSRNKHHYFSNCAPRKPTMTAYGYRLARMLCIGILIVVGIWSLSWIPSGPSEEPTTQPPEEPSEAPAIKYATMLRHGIKLVG</sequence>
<dbReference type="Pfam" id="PF00665">
    <property type="entry name" value="rve"/>
    <property type="match status" value="1"/>
</dbReference>
<evidence type="ECO:0000256" key="1">
    <source>
        <dbReference type="ARBA" id="ARBA00012493"/>
    </source>
</evidence>
<dbReference type="KEGG" id="goe:100902525"/>
<evidence type="ECO:0000256" key="2">
    <source>
        <dbReference type="ARBA" id="ARBA00022679"/>
    </source>
</evidence>
<dbReference type="FunFam" id="1.10.340.70:FF:000003">
    <property type="entry name" value="Protein CBG25708"/>
    <property type="match status" value="1"/>
</dbReference>
<dbReference type="InterPro" id="IPR050951">
    <property type="entry name" value="Retrovirus_Pol_polyprotein"/>
</dbReference>
<name>A0AAJ7SJT0_9ACAR</name>
<feature type="region of interest" description="Disordered" evidence="7">
    <location>
        <begin position="996"/>
        <end position="1108"/>
    </location>
</feature>
<organism evidence="10 11">
    <name type="scientific">Galendromus occidentalis</name>
    <name type="common">western predatory mite</name>
    <dbReference type="NCBI Taxonomy" id="34638"/>
    <lineage>
        <taxon>Eukaryota</taxon>
        <taxon>Metazoa</taxon>
        <taxon>Ecdysozoa</taxon>
        <taxon>Arthropoda</taxon>
        <taxon>Chelicerata</taxon>
        <taxon>Arachnida</taxon>
        <taxon>Acari</taxon>
        <taxon>Parasitiformes</taxon>
        <taxon>Mesostigmata</taxon>
        <taxon>Gamasina</taxon>
        <taxon>Phytoseioidea</taxon>
        <taxon>Phytoseiidae</taxon>
        <taxon>Typhlodrominae</taxon>
        <taxon>Galendromus</taxon>
    </lineage>
</organism>
<keyword evidence="5" id="KW-0378">Hydrolase</keyword>
<dbReference type="InterPro" id="IPR041577">
    <property type="entry name" value="RT_RNaseH_2"/>
</dbReference>
<dbReference type="Pfam" id="PF00078">
    <property type="entry name" value="RVT_1"/>
    <property type="match status" value="1"/>
</dbReference>
<keyword evidence="10" id="KW-1185">Reference proteome</keyword>
<dbReference type="InterPro" id="IPR012337">
    <property type="entry name" value="RNaseH-like_sf"/>
</dbReference>
<feature type="domain" description="Reverse transcriptase" evidence="8">
    <location>
        <begin position="169"/>
        <end position="347"/>
    </location>
</feature>
<evidence type="ECO:0000259" key="9">
    <source>
        <dbReference type="PROSITE" id="PS50994"/>
    </source>
</evidence>
<keyword evidence="3" id="KW-0548">Nucleotidyltransferase</keyword>
<dbReference type="PROSITE" id="PS50878">
    <property type="entry name" value="RT_POL"/>
    <property type="match status" value="1"/>
</dbReference>
<keyword evidence="6" id="KW-0511">Multifunctional enzyme</keyword>
<evidence type="ECO:0000256" key="4">
    <source>
        <dbReference type="ARBA" id="ARBA00022722"/>
    </source>
</evidence>
<dbReference type="GO" id="GO:0042575">
    <property type="term" value="C:DNA polymerase complex"/>
    <property type="evidence" value="ECO:0007669"/>
    <property type="project" value="UniProtKB-ARBA"/>
</dbReference>
<dbReference type="Pfam" id="PF17919">
    <property type="entry name" value="RT_RNaseH_2"/>
    <property type="match status" value="1"/>
</dbReference>
<dbReference type="CDD" id="cd09274">
    <property type="entry name" value="RNase_HI_RT_Ty3"/>
    <property type="match status" value="1"/>
</dbReference>
<dbReference type="Gene3D" id="3.30.420.10">
    <property type="entry name" value="Ribonuclease H-like superfamily/Ribonuclease H"/>
    <property type="match status" value="1"/>
</dbReference>
<dbReference type="InterPro" id="IPR043502">
    <property type="entry name" value="DNA/RNA_pol_sf"/>
</dbReference>
<dbReference type="InterPro" id="IPR021109">
    <property type="entry name" value="Peptidase_aspartic_dom_sf"/>
</dbReference>